<dbReference type="InterPro" id="IPR000415">
    <property type="entry name" value="Nitroreductase-like"/>
</dbReference>
<name>A0ABS9JVH4_9ACTN</name>
<sequence>RGPCAVRGTPSSKIRTGWVASQARQPPTPHDTTVPEWEQLAATSAMTSSLILLLHARGFGSVWRTDNLTESDRIRRLLRLNPGERLLGWLYIGTPQRLTPPRRRTPEDVTDRISVFTPELMGL</sequence>
<reference evidence="3 4" key="1">
    <citation type="submission" date="2022-01" db="EMBL/GenBank/DDBJ databases">
        <title>Draft Genome Sequences of Seven Type Strains of the Genus Streptomyces.</title>
        <authorList>
            <person name="Aziz S."/>
            <person name="Coretto E."/>
            <person name="Chronakova A."/>
            <person name="Sproer C."/>
            <person name="Huber K."/>
            <person name="Nouioui I."/>
            <person name="Gross H."/>
        </authorList>
    </citation>
    <scope>NUCLEOTIDE SEQUENCE [LARGE SCALE GENOMIC DNA]</scope>
    <source>
        <strain evidence="3 4">DSM 41685</strain>
    </source>
</reference>
<proteinExistence type="predicted"/>
<evidence type="ECO:0000313" key="4">
    <source>
        <dbReference type="Proteomes" id="UP001299012"/>
    </source>
</evidence>
<comment type="caution">
    <text evidence="3">The sequence shown here is derived from an EMBL/GenBank/DDBJ whole genome shotgun (WGS) entry which is preliminary data.</text>
</comment>
<organism evidence="3 4">
    <name type="scientific">Streptomyces tricolor</name>
    <dbReference type="NCBI Taxonomy" id="68277"/>
    <lineage>
        <taxon>Bacteria</taxon>
        <taxon>Bacillati</taxon>
        <taxon>Actinomycetota</taxon>
        <taxon>Actinomycetes</taxon>
        <taxon>Kitasatosporales</taxon>
        <taxon>Streptomycetaceae</taxon>
        <taxon>Streptomyces</taxon>
        <taxon>Streptomyces violaceoruber group</taxon>
    </lineage>
</organism>
<dbReference type="Proteomes" id="UP001299012">
    <property type="component" value="Unassembled WGS sequence"/>
</dbReference>
<dbReference type="InterPro" id="IPR029479">
    <property type="entry name" value="Nitroreductase"/>
</dbReference>
<keyword evidence="4" id="KW-1185">Reference proteome</keyword>
<feature type="domain" description="Nitroreductase" evidence="2">
    <location>
        <begin position="31"/>
        <end position="93"/>
    </location>
</feature>
<evidence type="ECO:0000313" key="3">
    <source>
        <dbReference type="EMBL" id="MCG0069570.1"/>
    </source>
</evidence>
<dbReference type="InterPro" id="IPR052530">
    <property type="entry name" value="NAD(P)H_nitroreductase"/>
</dbReference>
<dbReference type="RefSeq" id="WP_237482819.1">
    <property type="nucleotide sequence ID" value="NZ_JAKKZF010000367.1"/>
</dbReference>
<dbReference type="PANTHER" id="PTHR43821">
    <property type="entry name" value="NAD(P)H NITROREDUCTASE YDJA-RELATED"/>
    <property type="match status" value="1"/>
</dbReference>
<accession>A0ABS9JVH4</accession>
<gene>
    <name evidence="3" type="ORF">L0F81_41030</name>
</gene>
<protein>
    <submittedName>
        <fullName evidence="3">Nitroreductase family protein</fullName>
    </submittedName>
</protein>
<feature type="non-terminal residue" evidence="3">
    <location>
        <position position="1"/>
    </location>
</feature>
<evidence type="ECO:0000256" key="1">
    <source>
        <dbReference type="SAM" id="MobiDB-lite"/>
    </source>
</evidence>
<dbReference type="PANTHER" id="PTHR43821:SF1">
    <property type="entry name" value="NAD(P)H NITROREDUCTASE YDJA-RELATED"/>
    <property type="match status" value="1"/>
</dbReference>
<dbReference type="SUPFAM" id="SSF55469">
    <property type="entry name" value="FMN-dependent nitroreductase-like"/>
    <property type="match status" value="1"/>
</dbReference>
<dbReference type="Pfam" id="PF00881">
    <property type="entry name" value="Nitroreductase"/>
    <property type="match status" value="1"/>
</dbReference>
<feature type="region of interest" description="Disordered" evidence="1">
    <location>
        <begin position="1"/>
        <end position="33"/>
    </location>
</feature>
<dbReference type="EMBL" id="JAKKZF010000367">
    <property type="protein sequence ID" value="MCG0069570.1"/>
    <property type="molecule type" value="Genomic_DNA"/>
</dbReference>
<dbReference type="Gene3D" id="3.40.109.10">
    <property type="entry name" value="NADH Oxidase"/>
    <property type="match status" value="1"/>
</dbReference>
<evidence type="ECO:0000259" key="2">
    <source>
        <dbReference type="Pfam" id="PF00881"/>
    </source>
</evidence>